<dbReference type="AlphaFoldDB" id="A0A8X6P2K7"/>
<keyword evidence="2" id="KW-1185">Reference proteome</keyword>
<gene>
    <name evidence="1" type="ORF">NPIL_218091</name>
</gene>
<name>A0A8X6P2K7_NEPPI</name>
<reference evidence="1" key="1">
    <citation type="submission" date="2020-08" db="EMBL/GenBank/DDBJ databases">
        <title>Multicomponent nature underlies the extraordinary mechanical properties of spider dragline silk.</title>
        <authorList>
            <person name="Kono N."/>
            <person name="Nakamura H."/>
            <person name="Mori M."/>
            <person name="Yoshida Y."/>
            <person name="Ohtoshi R."/>
            <person name="Malay A.D."/>
            <person name="Moran D.A.P."/>
            <person name="Tomita M."/>
            <person name="Numata K."/>
            <person name="Arakawa K."/>
        </authorList>
    </citation>
    <scope>NUCLEOTIDE SEQUENCE</scope>
</reference>
<evidence type="ECO:0000313" key="1">
    <source>
        <dbReference type="EMBL" id="GFT48026.1"/>
    </source>
</evidence>
<organism evidence="1 2">
    <name type="scientific">Nephila pilipes</name>
    <name type="common">Giant wood spider</name>
    <name type="synonym">Nephila maculata</name>
    <dbReference type="NCBI Taxonomy" id="299642"/>
    <lineage>
        <taxon>Eukaryota</taxon>
        <taxon>Metazoa</taxon>
        <taxon>Ecdysozoa</taxon>
        <taxon>Arthropoda</taxon>
        <taxon>Chelicerata</taxon>
        <taxon>Arachnida</taxon>
        <taxon>Araneae</taxon>
        <taxon>Araneomorphae</taxon>
        <taxon>Entelegynae</taxon>
        <taxon>Araneoidea</taxon>
        <taxon>Nephilidae</taxon>
        <taxon>Nephila</taxon>
    </lineage>
</organism>
<sequence length="102" mass="11539">MQGRLSRLSGRNSSGLWLEDLVGVDMQTKFGELCSLDLPPPSRSRRKGFLALIMVLVNEKPSNYREGLSAEHPWTNQGKCSRSGIFPESTIIHTFEKEKYVK</sequence>
<evidence type="ECO:0000313" key="2">
    <source>
        <dbReference type="Proteomes" id="UP000887013"/>
    </source>
</evidence>
<comment type="caution">
    <text evidence="1">The sequence shown here is derived from an EMBL/GenBank/DDBJ whole genome shotgun (WGS) entry which is preliminary data.</text>
</comment>
<accession>A0A8X6P2K7</accession>
<dbReference type="EMBL" id="BMAW01016227">
    <property type="protein sequence ID" value="GFT48026.1"/>
    <property type="molecule type" value="Genomic_DNA"/>
</dbReference>
<protein>
    <submittedName>
        <fullName evidence="1">Uncharacterized protein</fullName>
    </submittedName>
</protein>
<dbReference type="Proteomes" id="UP000887013">
    <property type="component" value="Unassembled WGS sequence"/>
</dbReference>
<dbReference type="OrthoDB" id="10587355at2759"/>
<proteinExistence type="predicted"/>